<dbReference type="Proteomes" id="UP001314170">
    <property type="component" value="Unassembled WGS sequence"/>
</dbReference>
<feature type="region of interest" description="Disordered" evidence="6">
    <location>
        <begin position="265"/>
        <end position="291"/>
    </location>
</feature>
<dbReference type="AlphaFoldDB" id="A0AAV1QQX9"/>
<dbReference type="PROSITE" id="PS51005">
    <property type="entry name" value="NAC"/>
    <property type="match status" value="1"/>
</dbReference>
<feature type="region of interest" description="Disordered" evidence="6">
    <location>
        <begin position="71"/>
        <end position="95"/>
    </location>
</feature>
<evidence type="ECO:0000256" key="2">
    <source>
        <dbReference type="ARBA" id="ARBA00023015"/>
    </source>
</evidence>
<keyword evidence="2" id="KW-0805">Transcription regulation</keyword>
<evidence type="ECO:0000313" key="9">
    <source>
        <dbReference type="Proteomes" id="UP001314170"/>
    </source>
</evidence>
<feature type="compositionally biased region" description="Polar residues" evidence="6">
    <location>
        <begin position="271"/>
        <end position="285"/>
    </location>
</feature>
<keyword evidence="5" id="KW-0539">Nucleus</keyword>
<keyword evidence="3" id="KW-0238">DNA-binding</keyword>
<evidence type="ECO:0000313" key="8">
    <source>
        <dbReference type="EMBL" id="CAK7323998.1"/>
    </source>
</evidence>
<feature type="compositionally biased region" description="Polar residues" evidence="6">
    <location>
        <begin position="71"/>
        <end position="84"/>
    </location>
</feature>
<accession>A0AAV1QQX9</accession>
<dbReference type="InterPro" id="IPR036093">
    <property type="entry name" value="NAC_dom_sf"/>
</dbReference>
<reference evidence="8 9" key="1">
    <citation type="submission" date="2024-01" db="EMBL/GenBank/DDBJ databases">
        <authorList>
            <person name="Waweru B."/>
        </authorList>
    </citation>
    <scope>NUCLEOTIDE SEQUENCE [LARGE SCALE GENOMIC DNA]</scope>
</reference>
<gene>
    <name evidence="8" type="ORF">DCAF_LOCUS1632</name>
</gene>
<evidence type="ECO:0000256" key="1">
    <source>
        <dbReference type="ARBA" id="ARBA00004123"/>
    </source>
</evidence>
<evidence type="ECO:0000256" key="6">
    <source>
        <dbReference type="SAM" id="MobiDB-lite"/>
    </source>
</evidence>
<comment type="subcellular location">
    <subcellularLocation>
        <location evidence="1">Nucleus</location>
    </subcellularLocation>
</comment>
<evidence type="ECO:0000259" key="7">
    <source>
        <dbReference type="PROSITE" id="PS51005"/>
    </source>
</evidence>
<dbReference type="SUPFAM" id="SSF101941">
    <property type="entry name" value="NAC domain"/>
    <property type="match status" value="1"/>
</dbReference>
<name>A0AAV1QQX9_9ROSI</name>
<evidence type="ECO:0000256" key="3">
    <source>
        <dbReference type="ARBA" id="ARBA00023125"/>
    </source>
</evidence>
<dbReference type="GO" id="GO:0006355">
    <property type="term" value="P:regulation of DNA-templated transcription"/>
    <property type="evidence" value="ECO:0007669"/>
    <property type="project" value="InterPro"/>
</dbReference>
<dbReference type="GO" id="GO:0005634">
    <property type="term" value="C:nucleus"/>
    <property type="evidence" value="ECO:0007669"/>
    <property type="project" value="UniProtKB-SubCell"/>
</dbReference>
<keyword evidence="4" id="KW-0804">Transcription</keyword>
<feature type="domain" description="NAC" evidence="7">
    <location>
        <begin position="1"/>
        <end position="144"/>
    </location>
</feature>
<proteinExistence type="predicted"/>
<comment type="caution">
    <text evidence="8">The sequence shown here is derived from an EMBL/GenBank/DDBJ whole genome shotgun (WGS) entry which is preliminary data.</text>
</comment>
<dbReference type="PANTHER" id="PTHR31989">
    <property type="entry name" value="NAC DOMAIN-CONTAINING PROTEIN 82-RELATED"/>
    <property type="match status" value="1"/>
</dbReference>
<dbReference type="Pfam" id="PF02365">
    <property type="entry name" value="NAM"/>
    <property type="match status" value="1"/>
</dbReference>
<protein>
    <recommendedName>
        <fullName evidence="7">NAC domain-containing protein</fullName>
    </recommendedName>
</protein>
<dbReference type="Gene3D" id="2.170.150.80">
    <property type="entry name" value="NAC domain"/>
    <property type="match status" value="1"/>
</dbReference>
<evidence type="ECO:0000256" key="4">
    <source>
        <dbReference type="ARBA" id="ARBA00023163"/>
    </source>
</evidence>
<dbReference type="GO" id="GO:0003677">
    <property type="term" value="F:DNA binding"/>
    <property type="evidence" value="ECO:0007669"/>
    <property type="project" value="UniProtKB-KW"/>
</dbReference>
<organism evidence="8 9">
    <name type="scientific">Dovyalis caffra</name>
    <dbReference type="NCBI Taxonomy" id="77055"/>
    <lineage>
        <taxon>Eukaryota</taxon>
        <taxon>Viridiplantae</taxon>
        <taxon>Streptophyta</taxon>
        <taxon>Embryophyta</taxon>
        <taxon>Tracheophyta</taxon>
        <taxon>Spermatophyta</taxon>
        <taxon>Magnoliopsida</taxon>
        <taxon>eudicotyledons</taxon>
        <taxon>Gunneridae</taxon>
        <taxon>Pentapetalae</taxon>
        <taxon>rosids</taxon>
        <taxon>fabids</taxon>
        <taxon>Malpighiales</taxon>
        <taxon>Salicaceae</taxon>
        <taxon>Flacourtieae</taxon>
        <taxon>Dovyalis</taxon>
    </lineage>
</organism>
<dbReference type="EMBL" id="CAWUPB010000223">
    <property type="protein sequence ID" value="CAK7323998.1"/>
    <property type="molecule type" value="Genomic_DNA"/>
</dbReference>
<dbReference type="InterPro" id="IPR003441">
    <property type="entry name" value="NAC-dom"/>
</dbReference>
<sequence>MLENVLVKMVGPTKLVEMFSFFRPRVVQAIFHYAYKIVKDDKLDKSAFGIVSNDREKYFFSPLHAKNPYTNNGKINRSTKTGSWEATGKDRKITSEHNGEEIGTCKTFVHSCIEDGIKYVMHEYSASSILPNSRVLVLCKVMKKKDKKSKRACKKVKMTEEKAEVLPYKKSKGACKKVKMTEEKAEVLPYNKDISTPASDDGSDVEKWIRDQQAENLTCDGGGTNHVPEFMSLEEEDYEILLSLNSFAGYDQRYYSLDRFTLDEPPPMHTEQLSTNNGSAGTSMSGPEEDQFFGLGPLWA</sequence>
<keyword evidence="9" id="KW-1185">Reference proteome</keyword>
<evidence type="ECO:0000256" key="5">
    <source>
        <dbReference type="ARBA" id="ARBA00023242"/>
    </source>
</evidence>